<evidence type="ECO:0000313" key="1">
    <source>
        <dbReference type="EMBL" id="PIK60068.1"/>
    </source>
</evidence>
<dbReference type="OrthoDB" id="5985686at2759"/>
<comment type="caution">
    <text evidence="1">The sequence shown here is derived from an EMBL/GenBank/DDBJ whole genome shotgun (WGS) entry which is preliminary data.</text>
</comment>
<reference evidence="1 2" key="1">
    <citation type="journal article" date="2017" name="PLoS Biol.">
        <title>The sea cucumber genome provides insights into morphological evolution and visceral regeneration.</title>
        <authorList>
            <person name="Zhang X."/>
            <person name="Sun L."/>
            <person name="Yuan J."/>
            <person name="Sun Y."/>
            <person name="Gao Y."/>
            <person name="Zhang L."/>
            <person name="Li S."/>
            <person name="Dai H."/>
            <person name="Hamel J.F."/>
            <person name="Liu C."/>
            <person name="Yu Y."/>
            <person name="Liu S."/>
            <person name="Lin W."/>
            <person name="Guo K."/>
            <person name="Jin S."/>
            <person name="Xu P."/>
            <person name="Storey K.B."/>
            <person name="Huan P."/>
            <person name="Zhang T."/>
            <person name="Zhou Y."/>
            <person name="Zhang J."/>
            <person name="Lin C."/>
            <person name="Li X."/>
            <person name="Xing L."/>
            <person name="Huo D."/>
            <person name="Sun M."/>
            <person name="Wang L."/>
            <person name="Mercier A."/>
            <person name="Li F."/>
            <person name="Yang H."/>
            <person name="Xiang J."/>
        </authorList>
    </citation>
    <scope>NUCLEOTIDE SEQUENCE [LARGE SCALE GENOMIC DNA]</scope>
    <source>
        <strain evidence="1">Shaxun</strain>
        <tissue evidence="1">Muscle</tissue>
    </source>
</reference>
<dbReference type="InterPro" id="IPR013083">
    <property type="entry name" value="Znf_RING/FYVE/PHD"/>
</dbReference>
<dbReference type="Gene3D" id="3.30.40.10">
    <property type="entry name" value="Zinc/RING finger domain, C3HC4 (zinc finger)"/>
    <property type="match status" value="1"/>
</dbReference>
<dbReference type="EMBL" id="MRZV01000066">
    <property type="protein sequence ID" value="PIK60068.1"/>
    <property type="molecule type" value="Genomic_DNA"/>
</dbReference>
<dbReference type="Gene3D" id="3.40.395.10">
    <property type="entry name" value="Adenoviral Proteinase, Chain A"/>
    <property type="match status" value="1"/>
</dbReference>
<evidence type="ECO:0008006" key="3">
    <source>
        <dbReference type="Google" id="ProtNLM"/>
    </source>
</evidence>
<dbReference type="Proteomes" id="UP000230750">
    <property type="component" value="Unassembled WGS sequence"/>
</dbReference>
<dbReference type="InterPro" id="IPR038765">
    <property type="entry name" value="Papain-like_cys_pep_sf"/>
</dbReference>
<protein>
    <recommendedName>
        <fullName evidence="3">Zinc finger PHD-type domain-containing protein</fullName>
    </recommendedName>
</protein>
<keyword evidence="2" id="KW-1185">Reference proteome</keyword>
<gene>
    <name evidence="1" type="ORF">BSL78_02973</name>
</gene>
<dbReference type="PANTHER" id="PTHR34718">
    <property type="entry name" value="PHD-TYPE DOMAIN-CONTAINING PROTEIN"/>
    <property type="match status" value="1"/>
</dbReference>
<evidence type="ECO:0000313" key="2">
    <source>
        <dbReference type="Proteomes" id="UP000230750"/>
    </source>
</evidence>
<dbReference type="PANTHER" id="PTHR34718:SF2">
    <property type="entry name" value="PHD-TYPE DOMAIN-CONTAINING PROTEIN"/>
    <property type="match status" value="1"/>
</dbReference>
<dbReference type="SUPFAM" id="SSF54001">
    <property type="entry name" value="Cysteine proteinases"/>
    <property type="match status" value="1"/>
</dbReference>
<dbReference type="SUPFAM" id="SSF57903">
    <property type="entry name" value="FYVE/PHD zinc finger"/>
    <property type="match status" value="1"/>
</dbReference>
<accession>A0A2G8LII1</accession>
<dbReference type="STRING" id="307972.A0A2G8LII1"/>
<organism evidence="1 2">
    <name type="scientific">Stichopus japonicus</name>
    <name type="common">Sea cucumber</name>
    <dbReference type="NCBI Taxonomy" id="307972"/>
    <lineage>
        <taxon>Eukaryota</taxon>
        <taxon>Metazoa</taxon>
        <taxon>Echinodermata</taxon>
        <taxon>Eleutherozoa</taxon>
        <taxon>Echinozoa</taxon>
        <taxon>Holothuroidea</taxon>
        <taxon>Aspidochirotacea</taxon>
        <taxon>Aspidochirotida</taxon>
        <taxon>Stichopodidae</taxon>
        <taxon>Apostichopus</taxon>
    </lineage>
</organism>
<sequence length="254" mass="28704">MWLPHLGLSEAERLMLLERKWLNDLVINAGQKILKEASGVGGLQDTLLMQCSGFVAESAEFVQVVNLTNSHWIVLSNIGMTGPNVRIFDSKVPKRLSYPLDTVKAAACLLQTKDDQIFLHVMNVTQQKSGSSCGVFALAFAASLCSGQDPTKLHYDEDIIWQGLFENLSNRQMTPFGIKSTTRTVKKKRLRVVTERIYCTCRRPDDGGKMAQCVVCEDWFHETCIGRIPKREYHCHYCQRRLSKHKVKASKKNG</sequence>
<dbReference type="AlphaFoldDB" id="A0A2G8LII1"/>
<proteinExistence type="predicted"/>
<dbReference type="InterPro" id="IPR011011">
    <property type="entry name" value="Znf_FYVE_PHD"/>
</dbReference>
<name>A0A2G8LII1_STIJA</name>